<dbReference type="GO" id="GO:0016020">
    <property type="term" value="C:membrane"/>
    <property type="evidence" value="ECO:0007669"/>
    <property type="project" value="InterPro"/>
</dbReference>
<gene>
    <name evidence="3" type="ordered locus">Gbro_0382</name>
</gene>
<dbReference type="InterPro" id="IPR008691">
    <property type="entry name" value="LpqH"/>
</dbReference>
<proteinExistence type="predicted"/>
<dbReference type="RefSeq" id="WP_012832305.1">
    <property type="nucleotide sequence ID" value="NC_013441.1"/>
</dbReference>
<evidence type="ECO:0000256" key="2">
    <source>
        <dbReference type="ARBA" id="ARBA00023136"/>
    </source>
</evidence>
<dbReference type="Proteomes" id="UP000001219">
    <property type="component" value="Chromosome"/>
</dbReference>
<keyword evidence="2" id="KW-0472">Membrane</keyword>
<evidence type="ECO:0000256" key="1">
    <source>
        <dbReference type="ARBA" id="ARBA00022475"/>
    </source>
</evidence>
<organism evidence="3 4">
    <name type="scientific">Gordonia bronchialis (strain ATCC 25592 / DSM 43247 / BCRC 13721 / JCM 3198 / KCTC 3076 / NBRC 16047 / NCTC 10667)</name>
    <name type="common">Rhodococcus bronchialis</name>
    <dbReference type="NCBI Taxonomy" id="526226"/>
    <lineage>
        <taxon>Bacteria</taxon>
        <taxon>Bacillati</taxon>
        <taxon>Actinomycetota</taxon>
        <taxon>Actinomycetes</taxon>
        <taxon>Mycobacteriales</taxon>
        <taxon>Gordoniaceae</taxon>
        <taxon>Gordonia</taxon>
    </lineage>
</organism>
<reference evidence="3 4" key="2">
    <citation type="journal article" date="2010" name="Stand. Genomic Sci.">
        <title>Complete genome sequence of Gordonia bronchialis type strain (3410).</title>
        <authorList>
            <person name="Ivanova N."/>
            <person name="Sikorski J."/>
            <person name="Jando M."/>
            <person name="Lapidus A."/>
            <person name="Nolan M."/>
            <person name="Lucas S."/>
            <person name="Del Rio T.G."/>
            <person name="Tice H."/>
            <person name="Copeland A."/>
            <person name="Cheng J.F."/>
            <person name="Chen F."/>
            <person name="Bruce D."/>
            <person name="Goodwin L."/>
            <person name="Pitluck S."/>
            <person name="Mavromatis K."/>
            <person name="Ovchinnikova G."/>
            <person name="Pati A."/>
            <person name="Chen A."/>
            <person name="Palaniappan K."/>
            <person name="Land M."/>
            <person name="Hauser L."/>
            <person name="Chang Y.J."/>
            <person name="Jeffries C.D."/>
            <person name="Chain P."/>
            <person name="Saunders E."/>
            <person name="Han C."/>
            <person name="Detter J.C."/>
            <person name="Brettin T."/>
            <person name="Rohde M."/>
            <person name="Goker M."/>
            <person name="Bristow J."/>
            <person name="Eisen J.A."/>
            <person name="Markowitz V."/>
            <person name="Hugenholtz P."/>
            <person name="Klenk H.P."/>
            <person name="Kyrpides N.C."/>
        </authorList>
    </citation>
    <scope>NUCLEOTIDE SEQUENCE [LARGE SCALE GENOMIC DNA]</scope>
    <source>
        <strain evidence="4">ATCC 25592 / DSM 43247 / BCRC 13721 / JCM 3198 / KCTC 3076 / NBRC 16047 / NCTC 10667</strain>
    </source>
</reference>
<accession>D0LD96</accession>
<dbReference type="EMBL" id="CP001802">
    <property type="protein sequence ID" value="ACY19716.1"/>
    <property type="molecule type" value="Genomic_DNA"/>
</dbReference>
<dbReference type="AlphaFoldDB" id="D0LD96"/>
<dbReference type="KEGG" id="gbr:Gbro_0382"/>
<dbReference type="Pfam" id="PF05481">
    <property type="entry name" value="Myco_19_kDa"/>
    <property type="match status" value="1"/>
</dbReference>
<evidence type="ECO:0000313" key="4">
    <source>
        <dbReference type="Proteomes" id="UP000001219"/>
    </source>
</evidence>
<dbReference type="STRING" id="526226.Gbro_0382"/>
<protein>
    <recommendedName>
        <fullName evidence="5">Lipoprotein</fullName>
    </recommendedName>
</protein>
<name>D0LD96_GORB4</name>
<reference evidence="4" key="1">
    <citation type="submission" date="2009-10" db="EMBL/GenBank/DDBJ databases">
        <title>The complete chromosome of Gordonia bronchialis DSM 43247.</title>
        <authorList>
            <consortium name="US DOE Joint Genome Institute (JGI-PGF)"/>
            <person name="Lucas S."/>
            <person name="Copeland A."/>
            <person name="Lapidus A."/>
            <person name="Glavina del Rio T."/>
            <person name="Dalin E."/>
            <person name="Tice H."/>
            <person name="Bruce D."/>
            <person name="Goodwin L."/>
            <person name="Pitluck S."/>
            <person name="Kyrpides N."/>
            <person name="Mavromatis K."/>
            <person name="Ivanova N."/>
            <person name="Ovchinnikova G."/>
            <person name="Saunders E."/>
            <person name="Brettin T."/>
            <person name="Detter J.C."/>
            <person name="Han C."/>
            <person name="Larimer F."/>
            <person name="Land M."/>
            <person name="Hauser L."/>
            <person name="Markowitz V."/>
            <person name="Cheng J.-F."/>
            <person name="Hugenholtz P."/>
            <person name="Woyke T."/>
            <person name="Wu D."/>
            <person name="Jando M."/>
            <person name="Schneider S."/>
            <person name="Goeker M."/>
            <person name="Klenk H.-P."/>
            <person name="Eisen J.A."/>
        </authorList>
    </citation>
    <scope>NUCLEOTIDE SEQUENCE [LARGE SCALE GENOMIC DNA]</scope>
    <source>
        <strain evidence="4">ATCC 25592 / DSM 43247 / BCRC 13721 / JCM 3198 / KCTC 3076 / NBRC 16047 / NCTC 10667</strain>
    </source>
</reference>
<keyword evidence="1" id="KW-1003">Cell membrane</keyword>
<evidence type="ECO:0000313" key="3">
    <source>
        <dbReference type="EMBL" id="ACY19716.1"/>
    </source>
</evidence>
<sequence length="150" mass="15857">MTLTAGALLVAGCSDEASVGAPSTPATIANIDLPEPAQVWVEGEPIPGLDETNLWCTRPDGAATFRLKGTDTSGDGTEMFVTDLTNSNPPQLVRTTFEIDGVRYVTEPDRNRGSAEVEVNGNTYTVTGVAVDADTHTVSKAYEAVFGCYR</sequence>
<keyword evidence="4" id="KW-1185">Reference proteome</keyword>
<evidence type="ECO:0008006" key="5">
    <source>
        <dbReference type="Google" id="ProtNLM"/>
    </source>
</evidence>
<dbReference type="HOGENOM" id="CLU_1737970_0_0_11"/>